<reference evidence="1" key="1">
    <citation type="submission" date="2021-03" db="EMBL/GenBank/DDBJ databases">
        <title>Evolutionary innovations through gain and loss of genes in the ectomycorrhizal Boletales.</title>
        <authorList>
            <person name="Wu G."/>
            <person name="Miyauchi S."/>
            <person name="Morin E."/>
            <person name="Yang Z.-L."/>
            <person name="Xu J."/>
            <person name="Martin F.M."/>
        </authorList>
    </citation>
    <scope>NUCLEOTIDE SEQUENCE</scope>
    <source>
        <strain evidence="1">BR01</strain>
    </source>
</reference>
<sequence length="76" mass="8503">MQAVELLVAIYMVSFNESHRAALSNYQIAYNKLFWFQSVISIGTQDTRLCGLRCTSGDVSMEEEGIWGASDFHGAH</sequence>
<gene>
    <name evidence="1" type="ORF">JVT61DRAFT_9019</name>
</gene>
<accession>A0A8I2YHH9</accession>
<evidence type="ECO:0000313" key="2">
    <source>
        <dbReference type="Proteomes" id="UP000683000"/>
    </source>
</evidence>
<dbReference type="EMBL" id="JAGFBS010000031">
    <property type="protein sequence ID" value="KAG6372000.1"/>
    <property type="molecule type" value="Genomic_DNA"/>
</dbReference>
<evidence type="ECO:0000313" key="1">
    <source>
        <dbReference type="EMBL" id="KAG6372000.1"/>
    </source>
</evidence>
<comment type="caution">
    <text evidence="1">The sequence shown here is derived from an EMBL/GenBank/DDBJ whole genome shotgun (WGS) entry which is preliminary data.</text>
</comment>
<name>A0A8I2YHH9_9AGAM</name>
<dbReference type="AlphaFoldDB" id="A0A8I2YHH9"/>
<organism evidence="1 2">
    <name type="scientific">Boletus reticuloceps</name>
    <dbReference type="NCBI Taxonomy" id="495285"/>
    <lineage>
        <taxon>Eukaryota</taxon>
        <taxon>Fungi</taxon>
        <taxon>Dikarya</taxon>
        <taxon>Basidiomycota</taxon>
        <taxon>Agaricomycotina</taxon>
        <taxon>Agaricomycetes</taxon>
        <taxon>Agaricomycetidae</taxon>
        <taxon>Boletales</taxon>
        <taxon>Boletineae</taxon>
        <taxon>Boletaceae</taxon>
        <taxon>Boletoideae</taxon>
        <taxon>Boletus</taxon>
    </lineage>
</organism>
<proteinExistence type="predicted"/>
<dbReference type="Proteomes" id="UP000683000">
    <property type="component" value="Unassembled WGS sequence"/>
</dbReference>
<protein>
    <submittedName>
        <fullName evidence="1">Uncharacterized protein</fullName>
    </submittedName>
</protein>
<keyword evidence="2" id="KW-1185">Reference proteome</keyword>